<dbReference type="InterPro" id="IPR011009">
    <property type="entry name" value="Kinase-like_dom_sf"/>
</dbReference>
<dbReference type="GO" id="GO:0004674">
    <property type="term" value="F:protein serine/threonine kinase activity"/>
    <property type="evidence" value="ECO:0007669"/>
    <property type="project" value="UniProtKB-KW"/>
</dbReference>
<dbReference type="AlphaFoldDB" id="A0A7H0HV13"/>
<keyword evidence="8" id="KW-0723">Serine/threonine-protein kinase</keyword>
<keyword evidence="1" id="KW-0808">Transferase</keyword>
<evidence type="ECO:0000256" key="5">
    <source>
        <dbReference type="PROSITE-ProRule" id="PRU10141"/>
    </source>
</evidence>
<dbReference type="KEGG" id="sgj:IAG43_16660"/>
<dbReference type="Pfam" id="PF00069">
    <property type="entry name" value="Pkinase"/>
    <property type="match status" value="1"/>
</dbReference>
<dbReference type="PROSITE" id="PS50011">
    <property type="entry name" value="PROTEIN_KINASE_DOM"/>
    <property type="match status" value="1"/>
</dbReference>
<evidence type="ECO:0000313" key="8">
    <source>
        <dbReference type="EMBL" id="QNP64379.1"/>
    </source>
</evidence>
<dbReference type="Gene3D" id="3.30.200.20">
    <property type="entry name" value="Phosphorylase Kinase, domain 1"/>
    <property type="match status" value="1"/>
</dbReference>
<organism evidence="8 9">
    <name type="scientific">Streptomyces genisteinicus</name>
    <dbReference type="NCBI Taxonomy" id="2768068"/>
    <lineage>
        <taxon>Bacteria</taxon>
        <taxon>Bacillati</taxon>
        <taxon>Actinomycetota</taxon>
        <taxon>Actinomycetes</taxon>
        <taxon>Kitasatosporales</taxon>
        <taxon>Streptomycetaceae</taxon>
        <taxon>Streptomyces</taxon>
    </lineage>
</organism>
<dbReference type="PANTHER" id="PTHR43289:SF34">
    <property type="entry name" value="SERINE_THREONINE-PROTEIN KINASE YBDM-RELATED"/>
    <property type="match status" value="1"/>
</dbReference>
<evidence type="ECO:0000313" key="9">
    <source>
        <dbReference type="Proteomes" id="UP000516230"/>
    </source>
</evidence>
<accession>A0A7H0HV13</accession>
<reference evidence="8 9" key="1">
    <citation type="submission" date="2020-08" db="EMBL/GenBank/DDBJ databases">
        <title>A novel species.</title>
        <authorList>
            <person name="Gao J."/>
        </authorList>
    </citation>
    <scope>NUCLEOTIDE SEQUENCE [LARGE SCALE GENOMIC DNA]</scope>
    <source>
        <strain evidence="8 9">CRPJ-33</strain>
    </source>
</reference>
<evidence type="ECO:0000256" key="4">
    <source>
        <dbReference type="ARBA" id="ARBA00022840"/>
    </source>
</evidence>
<dbReference type="SMART" id="SM00220">
    <property type="entry name" value="S_TKc"/>
    <property type="match status" value="1"/>
</dbReference>
<dbReference type="Gene3D" id="1.10.510.10">
    <property type="entry name" value="Transferase(Phosphotransferase) domain 1"/>
    <property type="match status" value="1"/>
</dbReference>
<protein>
    <submittedName>
        <fullName evidence="8">Serine/threonine protein kinase</fullName>
    </submittedName>
</protein>
<dbReference type="EMBL" id="CP060825">
    <property type="protein sequence ID" value="QNP64379.1"/>
    <property type="molecule type" value="Genomic_DNA"/>
</dbReference>
<keyword evidence="3 8" id="KW-0418">Kinase</keyword>
<keyword evidence="2 5" id="KW-0547">Nucleotide-binding</keyword>
<name>A0A7H0HV13_9ACTN</name>
<dbReference type="InterPro" id="IPR017441">
    <property type="entry name" value="Protein_kinase_ATP_BS"/>
</dbReference>
<dbReference type="PROSITE" id="PS00108">
    <property type="entry name" value="PROTEIN_KINASE_ST"/>
    <property type="match status" value="1"/>
</dbReference>
<dbReference type="RefSeq" id="WP_187741516.1">
    <property type="nucleotide sequence ID" value="NZ_CP060825.1"/>
</dbReference>
<dbReference type="PANTHER" id="PTHR43289">
    <property type="entry name" value="MITOGEN-ACTIVATED PROTEIN KINASE KINASE KINASE 20-RELATED"/>
    <property type="match status" value="1"/>
</dbReference>
<evidence type="ECO:0000256" key="1">
    <source>
        <dbReference type="ARBA" id="ARBA00022679"/>
    </source>
</evidence>
<proteinExistence type="predicted"/>
<evidence type="ECO:0000256" key="3">
    <source>
        <dbReference type="ARBA" id="ARBA00022777"/>
    </source>
</evidence>
<dbReference type="InterPro" id="IPR000719">
    <property type="entry name" value="Prot_kinase_dom"/>
</dbReference>
<feature type="region of interest" description="Disordered" evidence="6">
    <location>
        <begin position="354"/>
        <end position="378"/>
    </location>
</feature>
<evidence type="ECO:0000256" key="6">
    <source>
        <dbReference type="SAM" id="MobiDB-lite"/>
    </source>
</evidence>
<keyword evidence="9" id="KW-1185">Reference proteome</keyword>
<keyword evidence="4 5" id="KW-0067">ATP-binding</keyword>
<gene>
    <name evidence="8" type="ORF">IAG43_16660</name>
</gene>
<evidence type="ECO:0000256" key="2">
    <source>
        <dbReference type="ARBA" id="ARBA00022741"/>
    </source>
</evidence>
<feature type="binding site" evidence="5">
    <location>
        <position position="43"/>
    </location>
    <ligand>
        <name>ATP</name>
        <dbReference type="ChEBI" id="CHEBI:30616"/>
    </ligand>
</feature>
<sequence length="622" mass="63742">MDDLTSDDPARIGPFRLIGRLGTGGMGRVYLARSEGGRTVAVKVVHPQLAEQDEFRRRFAREVAALERVGGGTAPVIASDTEAASPWVALTYVPGPSLRSVVGEEFGPLPAATVRALASRLADALAHIHAAGLVHRDLKPSNILLTVDGPCVIDFGVARALDTVTDGGLTGTGAVVGSPGFMSPEQVRGEKLSPASDIFCLGAVLAYAATGVAPFGTVDSGAHATMFRIAHDEPDLGGLPEELGPLVRSCLDKDPARRPAASVLAAGEQGPPGAWLPADVLAGLGRSAARVLDADTPVPGTADPASVTGDGPATGTRPGPPRRRRLTVLAAALAVAVLAGGTAAVVWQQRDRAAGTAADRSAPAGRGGDASRPSGDVPQAFVGAWEGVLAGTADVPKSTGRIEIGQGRRGEKAAVYATVTGERLCMGRSVLVSADADRIVFGESDVTVSVPGKECTPAAHQTLTVRSPDVLEWTSGAVTATFRRAPTGPEVVPAKFLGEWLEDESGPQWDGGQAALFERRLTVTQGPVGSAVVRFASDIPRTDEETGEPTGGSLHCASTAVLAGAGGLLVLGPPTPDEKVSDPECWGDGGSQNLRIAPYGGKERLLAYGMGADGEPGVYLRD</sequence>
<feature type="compositionally biased region" description="Low complexity" evidence="6">
    <location>
        <begin position="308"/>
        <end position="317"/>
    </location>
</feature>
<feature type="region of interest" description="Disordered" evidence="6">
    <location>
        <begin position="294"/>
        <end position="322"/>
    </location>
</feature>
<dbReference type="PROSITE" id="PS00107">
    <property type="entry name" value="PROTEIN_KINASE_ATP"/>
    <property type="match status" value="1"/>
</dbReference>
<dbReference type="SUPFAM" id="SSF56112">
    <property type="entry name" value="Protein kinase-like (PK-like)"/>
    <property type="match status" value="1"/>
</dbReference>
<dbReference type="GO" id="GO:0005524">
    <property type="term" value="F:ATP binding"/>
    <property type="evidence" value="ECO:0007669"/>
    <property type="project" value="UniProtKB-UniRule"/>
</dbReference>
<feature type="domain" description="Protein kinase" evidence="7">
    <location>
        <begin position="15"/>
        <end position="276"/>
    </location>
</feature>
<evidence type="ECO:0000259" key="7">
    <source>
        <dbReference type="PROSITE" id="PS50011"/>
    </source>
</evidence>
<dbReference type="Proteomes" id="UP000516230">
    <property type="component" value="Chromosome"/>
</dbReference>
<dbReference type="InterPro" id="IPR008271">
    <property type="entry name" value="Ser/Thr_kinase_AS"/>
</dbReference>
<dbReference type="CDD" id="cd14014">
    <property type="entry name" value="STKc_PknB_like"/>
    <property type="match status" value="1"/>
</dbReference>